<feature type="compositionally biased region" description="Pro residues" evidence="1">
    <location>
        <begin position="54"/>
        <end position="63"/>
    </location>
</feature>
<feature type="region of interest" description="Disordered" evidence="1">
    <location>
        <begin position="40"/>
        <end position="136"/>
    </location>
</feature>
<comment type="caution">
    <text evidence="2">The sequence shown here is derived from an EMBL/GenBank/DDBJ whole genome shotgun (WGS) entry which is preliminary data.</text>
</comment>
<evidence type="ECO:0000313" key="2">
    <source>
        <dbReference type="EMBL" id="KAK8479103.1"/>
    </source>
</evidence>
<feature type="compositionally biased region" description="Basic and acidic residues" evidence="1">
    <location>
        <begin position="81"/>
        <end position="99"/>
    </location>
</feature>
<protein>
    <recommendedName>
        <fullName evidence="4">Late embryogenesis abundant protein-like</fullName>
    </recommendedName>
</protein>
<dbReference type="EMBL" id="JBBPBM010002348">
    <property type="protein sequence ID" value="KAK8479103.1"/>
    <property type="molecule type" value="Genomic_DNA"/>
</dbReference>
<feature type="region of interest" description="Disordered" evidence="1">
    <location>
        <begin position="1"/>
        <end position="21"/>
    </location>
</feature>
<keyword evidence="3" id="KW-1185">Reference proteome</keyword>
<dbReference type="PANTHER" id="PTHR33346:SF5">
    <property type="entry name" value="DEHYDRIN LEA-RELATED"/>
    <property type="match status" value="1"/>
</dbReference>
<accession>A0ABR1ZFC7</accession>
<dbReference type="PANTHER" id="PTHR33346">
    <property type="entry name" value="DEHYDRIN XERO 2-RELATED"/>
    <property type="match status" value="1"/>
</dbReference>
<dbReference type="InterPro" id="IPR000167">
    <property type="entry name" value="Dehydrin"/>
</dbReference>
<reference evidence="2 3" key="1">
    <citation type="journal article" date="2024" name="G3 (Bethesda)">
        <title>Genome assembly of Hibiscus sabdariffa L. provides insights into metabolisms of medicinal natural products.</title>
        <authorList>
            <person name="Kim T."/>
        </authorList>
    </citation>
    <scope>NUCLEOTIDE SEQUENCE [LARGE SCALE GENOMIC DNA]</scope>
    <source>
        <strain evidence="2">TK-2024</strain>
        <tissue evidence="2">Old leaves</tissue>
    </source>
</reference>
<sequence length="136" mass="14960">MADLRDIHGNPVQLTDELGNPVQLTDEYGNPMHVTGVATMHGDGVQNQMMEPQYRPPPPPPPVSNKEDILQPSAVSNTSSLEHDGKKKGQQEDKIKEEGSQATAKSAVTTARISTQPQPEQEELCLREKIKAKLPW</sequence>
<name>A0ABR1ZFC7_9ROSI</name>
<evidence type="ECO:0000313" key="3">
    <source>
        <dbReference type="Proteomes" id="UP001472677"/>
    </source>
</evidence>
<feature type="compositionally biased region" description="Basic and acidic residues" evidence="1">
    <location>
        <begin position="124"/>
        <end position="136"/>
    </location>
</feature>
<proteinExistence type="predicted"/>
<gene>
    <name evidence="2" type="ORF">V6N12_000237</name>
</gene>
<evidence type="ECO:0008006" key="4">
    <source>
        <dbReference type="Google" id="ProtNLM"/>
    </source>
</evidence>
<feature type="compositionally biased region" description="Polar residues" evidence="1">
    <location>
        <begin position="100"/>
        <end position="119"/>
    </location>
</feature>
<dbReference type="Proteomes" id="UP001472677">
    <property type="component" value="Unassembled WGS sequence"/>
</dbReference>
<organism evidence="2 3">
    <name type="scientific">Hibiscus sabdariffa</name>
    <name type="common">roselle</name>
    <dbReference type="NCBI Taxonomy" id="183260"/>
    <lineage>
        <taxon>Eukaryota</taxon>
        <taxon>Viridiplantae</taxon>
        <taxon>Streptophyta</taxon>
        <taxon>Embryophyta</taxon>
        <taxon>Tracheophyta</taxon>
        <taxon>Spermatophyta</taxon>
        <taxon>Magnoliopsida</taxon>
        <taxon>eudicotyledons</taxon>
        <taxon>Gunneridae</taxon>
        <taxon>Pentapetalae</taxon>
        <taxon>rosids</taxon>
        <taxon>malvids</taxon>
        <taxon>Malvales</taxon>
        <taxon>Malvaceae</taxon>
        <taxon>Malvoideae</taxon>
        <taxon>Hibiscus</taxon>
    </lineage>
</organism>
<evidence type="ECO:0000256" key="1">
    <source>
        <dbReference type="SAM" id="MobiDB-lite"/>
    </source>
</evidence>